<name>A0AB39VVJ2_9GAMM</name>
<sequence length="107" mass="11823">MISILLAAAISQPLWFDNQQHGQIYVVTPMVHLQTDCQCDYRLKMLKTGISGTSTSVQQSAVTIAANTDVALTRISFNLQQGDRVQIYLSLNDGKQVSLENTLNLPK</sequence>
<comment type="subcellular location">
    <subcellularLocation>
        <location evidence="1">Periplasm</location>
    </subcellularLocation>
</comment>
<evidence type="ECO:0000256" key="3">
    <source>
        <dbReference type="ARBA" id="ARBA00017442"/>
    </source>
</evidence>
<evidence type="ECO:0000256" key="2">
    <source>
        <dbReference type="ARBA" id="ARBA00006329"/>
    </source>
</evidence>
<dbReference type="NCBIfam" id="NF007507">
    <property type="entry name" value="PRK10102.1"/>
    <property type="match status" value="1"/>
</dbReference>
<accession>A0AB39VVJ2</accession>
<evidence type="ECO:0000256" key="4">
    <source>
        <dbReference type="ARBA" id="ARBA00022729"/>
    </source>
</evidence>
<organism evidence="7">
    <name type="scientific">Rouxiella sp. WC2420</name>
    <dbReference type="NCBI Taxonomy" id="3234145"/>
    <lineage>
        <taxon>Bacteria</taxon>
        <taxon>Pseudomonadati</taxon>
        <taxon>Pseudomonadota</taxon>
        <taxon>Gammaproteobacteria</taxon>
        <taxon>Enterobacterales</taxon>
        <taxon>Yersiniaceae</taxon>
        <taxon>Rouxiella</taxon>
    </lineage>
</organism>
<proteinExistence type="inferred from homology"/>
<keyword evidence="5" id="KW-0574">Periplasm</keyword>
<dbReference type="AlphaFoldDB" id="A0AB39VVJ2"/>
<dbReference type="InterPro" id="IPR047726">
    <property type="entry name" value="CsgH_dom"/>
</dbReference>
<reference evidence="7" key="1">
    <citation type="submission" date="2024-07" db="EMBL/GenBank/DDBJ databases">
        <authorList>
            <person name="Biller S.J."/>
        </authorList>
    </citation>
    <scope>NUCLEOTIDE SEQUENCE</scope>
    <source>
        <strain evidence="7">WC2420</strain>
    </source>
</reference>
<dbReference type="GO" id="GO:0042597">
    <property type="term" value="C:periplasmic space"/>
    <property type="evidence" value="ECO:0007669"/>
    <property type="project" value="UniProtKB-SubCell"/>
</dbReference>
<dbReference type="RefSeq" id="WP_369790593.1">
    <property type="nucleotide sequence ID" value="NZ_CP165628.1"/>
</dbReference>
<evidence type="ECO:0000256" key="1">
    <source>
        <dbReference type="ARBA" id="ARBA00004418"/>
    </source>
</evidence>
<evidence type="ECO:0000256" key="5">
    <source>
        <dbReference type="ARBA" id="ARBA00022764"/>
    </source>
</evidence>
<dbReference type="Pfam" id="PF10610">
    <property type="entry name" value="Tafi-CsgC"/>
    <property type="match status" value="1"/>
</dbReference>
<dbReference type="EMBL" id="CP165628">
    <property type="protein sequence ID" value="XDU74415.1"/>
    <property type="molecule type" value="Genomic_DNA"/>
</dbReference>
<evidence type="ECO:0000256" key="6">
    <source>
        <dbReference type="ARBA" id="ARBA00023186"/>
    </source>
</evidence>
<dbReference type="Gene3D" id="2.60.40.2420">
    <property type="match status" value="1"/>
</dbReference>
<keyword evidence="4" id="KW-0732">Signal</keyword>
<evidence type="ECO:0000313" key="7">
    <source>
        <dbReference type="EMBL" id="XDU74415.1"/>
    </source>
</evidence>
<comment type="similarity">
    <text evidence="2">Belongs to the CsgC/AgfC family.</text>
</comment>
<gene>
    <name evidence="7" type="primary">csgC</name>
    <name evidence="7" type="ORF">AB3G37_10210</name>
</gene>
<keyword evidence="6" id="KW-0143">Chaperone</keyword>
<protein>
    <recommendedName>
        <fullName evidence="3">Curli assembly protein CsgC</fullName>
    </recommendedName>
</protein>
<dbReference type="NCBIfam" id="NF041112">
    <property type="entry name" value="chap_CsgH_alph"/>
    <property type="match status" value="1"/>
</dbReference>
<dbReference type="InterPro" id="IPR014491">
    <property type="entry name" value="Curli_production_prot_CsgC"/>
</dbReference>
<dbReference type="InterPro" id="IPR053722">
    <property type="entry name" value="Curli_assembly_CsgC/AgfC"/>
</dbReference>